<organism evidence="2 3">
    <name type="scientific">Aquamicrobium zhengzhouense</name>
    <dbReference type="NCBI Taxonomy" id="2781738"/>
    <lineage>
        <taxon>Bacteria</taxon>
        <taxon>Pseudomonadati</taxon>
        <taxon>Pseudomonadota</taxon>
        <taxon>Alphaproteobacteria</taxon>
        <taxon>Hyphomicrobiales</taxon>
        <taxon>Phyllobacteriaceae</taxon>
        <taxon>Aquamicrobium</taxon>
    </lineage>
</organism>
<keyword evidence="3" id="KW-1185">Reference proteome</keyword>
<evidence type="ECO:0000313" key="3">
    <source>
        <dbReference type="Proteomes" id="UP000601789"/>
    </source>
</evidence>
<name>A0ABS0SGE8_9HYPH</name>
<feature type="region of interest" description="Disordered" evidence="1">
    <location>
        <begin position="96"/>
        <end position="122"/>
    </location>
</feature>
<comment type="caution">
    <text evidence="2">The sequence shown here is derived from an EMBL/GenBank/DDBJ whole genome shotgun (WGS) entry which is preliminary data.</text>
</comment>
<dbReference type="RefSeq" id="WP_198476903.1">
    <property type="nucleotide sequence ID" value="NZ_JADGMQ010000008.1"/>
</dbReference>
<protein>
    <submittedName>
        <fullName evidence="2">Uncharacterized protein</fullName>
    </submittedName>
</protein>
<dbReference type="EMBL" id="JADGMQ010000008">
    <property type="protein sequence ID" value="MBI1621503.1"/>
    <property type="molecule type" value="Genomic_DNA"/>
</dbReference>
<evidence type="ECO:0000313" key="2">
    <source>
        <dbReference type="EMBL" id="MBI1621503.1"/>
    </source>
</evidence>
<proteinExistence type="predicted"/>
<dbReference type="Proteomes" id="UP000601789">
    <property type="component" value="Unassembled WGS sequence"/>
</dbReference>
<accession>A0ABS0SGE8</accession>
<reference evidence="2 3" key="1">
    <citation type="submission" date="2020-10" db="EMBL/GenBank/DDBJ databases">
        <title>Aquamicrobium zhengzhouensis sp. nov., a exopolysaccharide producing bacterium isolated from farmland soil.</title>
        <authorList>
            <person name="Wang X."/>
        </authorList>
    </citation>
    <scope>NUCLEOTIDE SEQUENCE [LARGE SCALE GENOMIC DNA]</scope>
    <source>
        <strain evidence="3">cd-1</strain>
    </source>
</reference>
<gene>
    <name evidence="2" type="ORF">IOD40_12620</name>
</gene>
<sequence length="122" mass="13347">MSKAKTLSSDVMVELDGDEYPLRSSLRAATAISSHFGGFIAAYQHLANGNLQAYQFIIRNGIPKADQRNISTEELNEMIWRKGTVDLVGPVSKYLGRLQHGGRDPDEDVSHADDGDEGNGEI</sequence>
<feature type="compositionally biased region" description="Basic and acidic residues" evidence="1">
    <location>
        <begin position="101"/>
        <end position="113"/>
    </location>
</feature>
<evidence type="ECO:0000256" key="1">
    <source>
        <dbReference type="SAM" id="MobiDB-lite"/>
    </source>
</evidence>